<evidence type="ECO:0000313" key="2">
    <source>
        <dbReference type="EMBL" id="EJU00699.1"/>
    </source>
</evidence>
<proteinExistence type="predicted"/>
<dbReference type="EMBL" id="JH795866">
    <property type="protein sequence ID" value="EJU00699.1"/>
    <property type="molecule type" value="Genomic_DNA"/>
</dbReference>
<name>M5FWF9_DACPD</name>
<feature type="chain" id="PRO_5004067281" evidence="1">
    <location>
        <begin position="19"/>
        <end position="174"/>
    </location>
</feature>
<dbReference type="HOGENOM" id="CLU_1539996_0_0_1"/>
<feature type="signal peptide" evidence="1">
    <location>
        <begin position="1"/>
        <end position="18"/>
    </location>
</feature>
<keyword evidence="3" id="KW-1185">Reference proteome</keyword>
<dbReference type="AlphaFoldDB" id="M5FWF9"/>
<evidence type="ECO:0000313" key="3">
    <source>
        <dbReference type="Proteomes" id="UP000030653"/>
    </source>
</evidence>
<dbReference type="Proteomes" id="UP000030653">
    <property type="component" value="Unassembled WGS sequence"/>
</dbReference>
<dbReference type="GeneID" id="63683790"/>
<dbReference type="RefSeq" id="XP_040627596.1">
    <property type="nucleotide sequence ID" value="XM_040768728.1"/>
</dbReference>
<sequence>MKFLTLLLTYLFAALALALDAAAQAPVRLLPCGVNHTWKVTILRRKAGLLPPRSAPGKQSYTKPFHDLVKIHIKEGNYHHAADASEKLAEQHNRIRESYKKVNKPRKAGQMHVAAQDAQKQSVMLRAKATKLKAQEHPSKKANGVKYQAEDQMLLTNSKRTIKEANFENAPKSS</sequence>
<protein>
    <submittedName>
        <fullName evidence="2">Uncharacterized protein</fullName>
    </submittedName>
</protein>
<organism evidence="2 3">
    <name type="scientific">Dacryopinax primogenitus (strain DJM 731)</name>
    <name type="common">Brown rot fungus</name>
    <dbReference type="NCBI Taxonomy" id="1858805"/>
    <lineage>
        <taxon>Eukaryota</taxon>
        <taxon>Fungi</taxon>
        <taxon>Dikarya</taxon>
        <taxon>Basidiomycota</taxon>
        <taxon>Agaricomycotina</taxon>
        <taxon>Dacrymycetes</taxon>
        <taxon>Dacrymycetales</taxon>
        <taxon>Dacrymycetaceae</taxon>
        <taxon>Dacryopinax</taxon>
    </lineage>
</organism>
<accession>M5FWF9</accession>
<gene>
    <name evidence="2" type="ORF">DACRYDRAFT_108766</name>
</gene>
<reference evidence="2 3" key="1">
    <citation type="journal article" date="2012" name="Science">
        <title>The Paleozoic origin of enzymatic lignin decomposition reconstructed from 31 fungal genomes.</title>
        <authorList>
            <person name="Floudas D."/>
            <person name="Binder M."/>
            <person name="Riley R."/>
            <person name="Barry K."/>
            <person name="Blanchette R.A."/>
            <person name="Henrissat B."/>
            <person name="Martinez A.T."/>
            <person name="Otillar R."/>
            <person name="Spatafora J.W."/>
            <person name="Yadav J.S."/>
            <person name="Aerts A."/>
            <person name="Benoit I."/>
            <person name="Boyd A."/>
            <person name="Carlson A."/>
            <person name="Copeland A."/>
            <person name="Coutinho P.M."/>
            <person name="de Vries R.P."/>
            <person name="Ferreira P."/>
            <person name="Findley K."/>
            <person name="Foster B."/>
            <person name="Gaskell J."/>
            <person name="Glotzer D."/>
            <person name="Gorecki P."/>
            <person name="Heitman J."/>
            <person name="Hesse C."/>
            <person name="Hori C."/>
            <person name="Igarashi K."/>
            <person name="Jurgens J.A."/>
            <person name="Kallen N."/>
            <person name="Kersten P."/>
            <person name="Kohler A."/>
            <person name="Kuees U."/>
            <person name="Kumar T.K.A."/>
            <person name="Kuo A."/>
            <person name="LaButti K."/>
            <person name="Larrondo L.F."/>
            <person name="Lindquist E."/>
            <person name="Ling A."/>
            <person name="Lombard V."/>
            <person name="Lucas S."/>
            <person name="Lundell T."/>
            <person name="Martin R."/>
            <person name="McLaughlin D.J."/>
            <person name="Morgenstern I."/>
            <person name="Morin E."/>
            <person name="Murat C."/>
            <person name="Nagy L.G."/>
            <person name="Nolan M."/>
            <person name="Ohm R.A."/>
            <person name="Patyshakuliyeva A."/>
            <person name="Rokas A."/>
            <person name="Ruiz-Duenas F.J."/>
            <person name="Sabat G."/>
            <person name="Salamov A."/>
            <person name="Samejima M."/>
            <person name="Schmutz J."/>
            <person name="Slot J.C."/>
            <person name="St John F."/>
            <person name="Stenlid J."/>
            <person name="Sun H."/>
            <person name="Sun S."/>
            <person name="Syed K."/>
            <person name="Tsang A."/>
            <person name="Wiebenga A."/>
            <person name="Young D."/>
            <person name="Pisabarro A."/>
            <person name="Eastwood D.C."/>
            <person name="Martin F."/>
            <person name="Cullen D."/>
            <person name="Grigoriev I.V."/>
            <person name="Hibbett D.S."/>
        </authorList>
    </citation>
    <scope>NUCLEOTIDE SEQUENCE [LARGE SCALE GENOMIC DNA]</scope>
    <source>
        <strain evidence="2 3">DJM-731 SS1</strain>
    </source>
</reference>
<keyword evidence="1" id="KW-0732">Signal</keyword>
<evidence type="ECO:0000256" key="1">
    <source>
        <dbReference type="SAM" id="SignalP"/>
    </source>
</evidence>